<accession>R0HGB9</accession>
<dbReference type="SUPFAM" id="SSF81383">
    <property type="entry name" value="F-box domain"/>
    <property type="match status" value="1"/>
</dbReference>
<name>R0HGB9_9BRAS</name>
<dbReference type="InterPro" id="IPR015915">
    <property type="entry name" value="Kelch-typ_b-propeller"/>
</dbReference>
<evidence type="ECO:0000256" key="1">
    <source>
        <dbReference type="SAM" id="Phobius"/>
    </source>
</evidence>
<dbReference type="InterPro" id="IPR036047">
    <property type="entry name" value="F-box-like_dom_sf"/>
</dbReference>
<keyword evidence="1" id="KW-0472">Membrane</keyword>
<protein>
    <recommendedName>
        <fullName evidence="2">F-box domain-containing protein</fullName>
    </recommendedName>
</protein>
<dbReference type="AlphaFoldDB" id="R0HGB9"/>
<proteinExistence type="predicted"/>
<evidence type="ECO:0000259" key="2">
    <source>
        <dbReference type="PROSITE" id="PS50181"/>
    </source>
</evidence>
<dbReference type="EMBL" id="KB870808">
    <property type="protein sequence ID" value="EOA28729.1"/>
    <property type="molecule type" value="Genomic_DNA"/>
</dbReference>
<dbReference type="CDD" id="cd22152">
    <property type="entry name" value="F-box_AtAFR-like"/>
    <property type="match status" value="1"/>
</dbReference>
<feature type="domain" description="F-box" evidence="2">
    <location>
        <begin position="9"/>
        <end position="55"/>
    </location>
</feature>
<dbReference type="SUPFAM" id="SSF117281">
    <property type="entry name" value="Kelch motif"/>
    <property type="match status" value="1"/>
</dbReference>
<reference evidence="4" key="1">
    <citation type="journal article" date="2013" name="Nat. Genet.">
        <title>The Capsella rubella genome and the genomic consequences of rapid mating system evolution.</title>
        <authorList>
            <person name="Slotte T."/>
            <person name="Hazzouri K.M."/>
            <person name="Agren J.A."/>
            <person name="Koenig D."/>
            <person name="Maumus F."/>
            <person name="Guo Y.L."/>
            <person name="Steige K."/>
            <person name="Platts A.E."/>
            <person name="Escobar J.S."/>
            <person name="Newman L.K."/>
            <person name="Wang W."/>
            <person name="Mandakova T."/>
            <person name="Vello E."/>
            <person name="Smith L.M."/>
            <person name="Henz S.R."/>
            <person name="Steffen J."/>
            <person name="Takuno S."/>
            <person name="Brandvain Y."/>
            <person name="Coop G."/>
            <person name="Andolfatto P."/>
            <person name="Hu T.T."/>
            <person name="Blanchette M."/>
            <person name="Clark R.M."/>
            <person name="Quesneville H."/>
            <person name="Nordborg M."/>
            <person name="Gaut B.S."/>
            <person name="Lysak M.A."/>
            <person name="Jenkins J."/>
            <person name="Grimwood J."/>
            <person name="Chapman J."/>
            <person name="Prochnik S."/>
            <person name="Shu S."/>
            <person name="Rokhsar D."/>
            <person name="Schmutz J."/>
            <person name="Weigel D."/>
            <person name="Wright S.I."/>
        </authorList>
    </citation>
    <scope>NUCLEOTIDE SEQUENCE [LARGE SCALE GENOMIC DNA]</scope>
    <source>
        <strain evidence="4">cv. Monte Gargano</strain>
    </source>
</reference>
<dbReference type="InterPro" id="IPR050354">
    <property type="entry name" value="F-box/kelch-repeat_ARATH"/>
</dbReference>
<dbReference type="InterPro" id="IPR057499">
    <property type="entry name" value="Kelch_FKB95"/>
</dbReference>
<evidence type="ECO:0000313" key="4">
    <source>
        <dbReference type="Proteomes" id="UP000029121"/>
    </source>
</evidence>
<dbReference type="Pfam" id="PF25210">
    <property type="entry name" value="Kelch_FKB95"/>
    <property type="match status" value="2"/>
</dbReference>
<dbReference type="Pfam" id="PF00646">
    <property type="entry name" value="F-box"/>
    <property type="match status" value="1"/>
</dbReference>
<dbReference type="SMART" id="SM00256">
    <property type="entry name" value="FBOX"/>
    <property type="match status" value="1"/>
</dbReference>
<dbReference type="Proteomes" id="UP000029121">
    <property type="component" value="Unassembled WGS sequence"/>
</dbReference>
<dbReference type="InterPro" id="IPR001810">
    <property type="entry name" value="F-box_dom"/>
</dbReference>
<dbReference type="Gene3D" id="1.20.1280.50">
    <property type="match status" value="1"/>
</dbReference>
<organism evidence="3 4">
    <name type="scientific">Capsella rubella</name>
    <dbReference type="NCBI Taxonomy" id="81985"/>
    <lineage>
        <taxon>Eukaryota</taxon>
        <taxon>Viridiplantae</taxon>
        <taxon>Streptophyta</taxon>
        <taxon>Embryophyta</taxon>
        <taxon>Tracheophyta</taxon>
        <taxon>Spermatophyta</taxon>
        <taxon>Magnoliopsida</taxon>
        <taxon>eudicotyledons</taxon>
        <taxon>Gunneridae</taxon>
        <taxon>Pentapetalae</taxon>
        <taxon>rosids</taxon>
        <taxon>malvids</taxon>
        <taxon>Brassicales</taxon>
        <taxon>Brassicaceae</taxon>
        <taxon>Camelineae</taxon>
        <taxon>Capsella</taxon>
    </lineage>
</organism>
<keyword evidence="1" id="KW-1133">Transmembrane helix</keyword>
<gene>
    <name evidence="3" type="ORF">CARUB_v10024957mg</name>
</gene>
<keyword evidence="1" id="KW-0812">Transmembrane</keyword>
<dbReference type="PANTHER" id="PTHR24414">
    <property type="entry name" value="F-BOX/KELCH-REPEAT PROTEIN SKIP4"/>
    <property type="match status" value="1"/>
</dbReference>
<sequence length="332" mass="37576">MKRKTTTSQWTLTSLPEDLVLSIIARVPILFYLILSLVSKSFRTLVASPSLYKARSLLGRRESRLYVCVDERQYCRNGPSWFTLCRKPKSGGYVLARVPIPCSPWVESMSLVAVGSDIYNVGAVQRGSRTGSSSSVSILDCTSHTWREAPSLPVELIRNSLAVLDTKTYVCDVVTVPRRLGKGRDVSLSTCVGGKVSLVIGWWEEVGDSMPVYMHSRCFCKIDDVLYSRTSYDRVLRWYDLEARTWNDVKGLVGLPAKVPLDTFAGMADYCGKLALLWHQVVYYREMIWCAEIALERRNTCEIWGNVEWRARVLDVPYSTFISFHKVLSATL</sequence>
<keyword evidence="4" id="KW-1185">Reference proteome</keyword>
<dbReference type="eggNOG" id="KOG1072">
    <property type="taxonomic scope" value="Eukaryota"/>
</dbReference>
<dbReference type="Gene3D" id="2.120.10.80">
    <property type="entry name" value="Kelch-type beta propeller"/>
    <property type="match status" value="1"/>
</dbReference>
<dbReference type="PROSITE" id="PS50181">
    <property type="entry name" value="FBOX"/>
    <property type="match status" value="1"/>
</dbReference>
<dbReference type="PANTHER" id="PTHR24414:SF184">
    <property type="entry name" value="GALACTOSE OXIDASE_KELCH REPEAT SUPERFAMILY PROTEIN"/>
    <property type="match status" value="1"/>
</dbReference>
<evidence type="ECO:0000313" key="3">
    <source>
        <dbReference type="EMBL" id="EOA28729.1"/>
    </source>
</evidence>
<feature type="transmembrane region" description="Helical" evidence="1">
    <location>
        <begin position="20"/>
        <end position="38"/>
    </location>
</feature>